<gene>
    <name evidence="2" type="ORF">FPZ44_24880</name>
</gene>
<accession>A0A559IDR0</accession>
<dbReference type="AlphaFoldDB" id="A0A559IDR0"/>
<keyword evidence="1" id="KW-0812">Transmembrane</keyword>
<dbReference type="EMBL" id="VNJK01000007">
    <property type="protein sequence ID" value="TVX85593.1"/>
    <property type="molecule type" value="Genomic_DNA"/>
</dbReference>
<sequence>MYDKVAAQLMNDMLGIWVIFLLIGVAVKIGSKLLKSKKVESLIDNYARKFGMDDKELNTPEGSLFLILIIGIPVIPVLLGMFMGIVSIGDIVSDLSLF</sequence>
<proteinExistence type="predicted"/>
<organism evidence="2 3">
    <name type="scientific">Paenibacillus agilis</name>
    <dbReference type="NCBI Taxonomy" id="3020863"/>
    <lineage>
        <taxon>Bacteria</taxon>
        <taxon>Bacillati</taxon>
        <taxon>Bacillota</taxon>
        <taxon>Bacilli</taxon>
        <taxon>Bacillales</taxon>
        <taxon>Paenibacillaceae</taxon>
        <taxon>Paenibacillus</taxon>
    </lineage>
</organism>
<feature type="transmembrane region" description="Helical" evidence="1">
    <location>
        <begin position="14"/>
        <end position="31"/>
    </location>
</feature>
<keyword evidence="3" id="KW-1185">Reference proteome</keyword>
<feature type="transmembrane region" description="Helical" evidence="1">
    <location>
        <begin position="64"/>
        <end position="88"/>
    </location>
</feature>
<evidence type="ECO:0000256" key="1">
    <source>
        <dbReference type="SAM" id="Phobius"/>
    </source>
</evidence>
<dbReference type="Proteomes" id="UP000318102">
    <property type="component" value="Unassembled WGS sequence"/>
</dbReference>
<keyword evidence="1" id="KW-0472">Membrane</keyword>
<evidence type="ECO:0000313" key="2">
    <source>
        <dbReference type="EMBL" id="TVX85593.1"/>
    </source>
</evidence>
<dbReference type="RefSeq" id="WP_144995113.1">
    <property type="nucleotide sequence ID" value="NZ_VNJK01000007.1"/>
</dbReference>
<name>A0A559IDR0_9BACL</name>
<reference evidence="2 3" key="1">
    <citation type="submission" date="2019-07" db="EMBL/GenBank/DDBJ databases">
        <authorList>
            <person name="Kim J."/>
        </authorList>
    </citation>
    <scope>NUCLEOTIDE SEQUENCE [LARGE SCALE GENOMIC DNA]</scope>
    <source>
        <strain evidence="2 3">N4</strain>
    </source>
</reference>
<protein>
    <submittedName>
        <fullName evidence="2">Uncharacterized protein</fullName>
    </submittedName>
</protein>
<comment type="caution">
    <text evidence="2">The sequence shown here is derived from an EMBL/GenBank/DDBJ whole genome shotgun (WGS) entry which is preliminary data.</text>
</comment>
<evidence type="ECO:0000313" key="3">
    <source>
        <dbReference type="Proteomes" id="UP000318102"/>
    </source>
</evidence>
<keyword evidence="1" id="KW-1133">Transmembrane helix</keyword>